<organism evidence="3 4">
    <name type="scientific">Marinicrinis sediminis</name>
    <dbReference type="NCBI Taxonomy" id="1652465"/>
    <lineage>
        <taxon>Bacteria</taxon>
        <taxon>Bacillati</taxon>
        <taxon>Bacillota</taxon>
        <taxon>Bacilli</taxon>
        <taxon>Bacillales</taxon>
        <taxon>Paenibacillaceae</taxon>
    </lineage>
</organism>
<evidence type="ECO:0000256" key="1">
    <source>
        <dbReference type="SAM" id="SignalP"/>
    </source>
</evidence>
<dbReference type="SUPFAM" id="SSF55383">
    <property type="entry name" value="Copper amine oxidase, domain N"/>
    <property type="match status" value="1"/>
</dbReference>
<feature type="chain" id="PRO_5045655281" evidence="1">
    <location>
        <begin position="24"/>
        <end position="199"/>
    </location>
</feature>
<evidence type="ECO:0000313" key="3">
    <source>
        <dbReference type="EMBL" id="MFD2670267.1"/>
    </source>
</evidence>
<comment type="caution">
    <text evidence="3">The sequence shown here is derived from an EMBL/GenBank/DDBJ whole genome shotgun (WGS) entry which is preliminary data.</text>
</comment>
<protein>
    <submittedName>
        <fullName evidence="3">Stalk domain-containing protein</fullName>
    </submittedName>
</protein>
<dbReference type="EMBL" id="JBHUMM010000001">
    <property type="protein sequence ID" value="MFD2670267.1"/>
    <property type="molecule type" value="Genomic_DNA"/>
</dbReference>
<gene>
    <name evidence="3" type="ORF">ACFSUC_01440</name>
</gene>
<name>A0ABW5R5H4_9BACL</name>
<accession>A0ABW5R5H4</accession>
<dbReference type="RefSeq" id="WP_379927601.1">
    <property type="nucleotide sequence ID" value="NZ_JBHUMM010000001.1"/>
</dbReference>
<evidence type="ECO:0000313" key="4">
    <source>
        <dbReference type="Proteomes" id="UP001597497"/>
    </source>
</evidence>
<evidence type="ECO:0000259" key="2">
    <source>
        <dbReference type="Pfam" id="PF07833"/>
    </source>
</evidence>
<feature type="signal peptide" evidence="1">
    <location>
        <begin position="1"/>
        <end position="23"/>
    </location>
</feature>
<dbReference type="Pfam" id="PF07833">
    <property type="entry name" value="Cu_amine_oxidN1"/>
    <property type="match status" value="1"/>
</dbReference>
<proteinExistence type="predicted"/>
<sequence length="199" mass="22685">MKLRKMITVVCLLAVTTTTSVYASDVYEWFKAKEVKVSVNGSGLDSKGYLTEDGKTYLPLREITNTLQGIVVWDAQNQTVKINKPNVHISLLYVKDNKNLVPFGDVEKGKHEFVIFTQVDSLYTRVNAIKTVVEDIYGKNIYTYEHDIQNPKENFYVTTPSIQVDFKHIGKYTVKLYMKQDGNSSYSLVSERVIRSLAP</sequence>
<keyword evidence="1" id="KW-0732">Signal</keyword>
<dbReference type="InterPro" id="IPR012854">
    <property type="entry name" value="Cu_amine_oxidase-like_N"/>
</dbReference>
<keyword evidence="4" id="KW-1185">Reference proteome</keyword>
<dbReference type="InterPro" id="IPR036582">
    <property type="entry name" value="Mao_N_sf"/>
</dbReference>
<feature type="domain" description="Copper amine oxidase-like N-terminal" evidence="2">
    <location>
        <begin position="39"/>
        <end position="91"/>
    </location>
</feature>
<reference evidence="4" key="1">
    <citation type="journal article" date="2019" name="Int. J. Syst. Evol. Microbiol.">
        <title>The Global Catalogue of Microorganisms (GCM) 10K type strain sequencing project: providing services to taxonomists for standard genome sequencing and annotation.</title>
        <authorList>
            <consortium name="The Broad Institute Genomics Platform"/>
            <consortium name="The Broad Institute Genome Sequencing Center for Infectious Disease"/>
            <person name="Wu L."/>
            <person name="Ma J."/>
        </authorList>
    </citation>
    <scope>NUCLEOTIDE SEQUENCE [LARGE SCALE GENOMIC DNA]</scope>
    <source>
        <strain evidence="4">KCTC 33676</strain>
    </source>
</reference>
<dbReference type="Proteomes" id="UP001597497">
    <property type="component" value="Unassembled WGS sequence"/>
</dbReference>